<dbReference type="PRINTS" id="PR00624">
    <property type="entry name" value="HISTONEH5"/>
</dbReference>
<evidence type="ECO:0000256" key="2">
    <source>
        <dbReference type="RuleBase" id="RU003894"/>
    </source>
</evidence>
<dbReference type="InterPro" id="IPR036390">
    <property type="entry name" value="WH_DNA-bd_sf"/>
</dbReference>
<dbReference type="GO" id="GO:0006334">
    <property type="term" value="P:nucleosome assembly"/>
    <property type="evidence" value="ECO:0007669"/>
    <property type="project" value="InterPro"/>
</dbReference>
<feature type="domain" description="H15" evidence="4">
    <location>
        <begin position="28"/>
        <end position="101"/>
    </location>
</feature>
<evidence type="ECO:0000259" key="4">
    <source>
        <dbReference type="PROSITE" id="PS51504"/>
    </source>
</evidence>
<dbReference type="Ensembl" id="ENSPMGT00000009338.1">
    <property type="protein sequence ID" value="ENSPMGP00000008772.1"/>
    <property type="gene ID" value="ENSPMGG00000007268.1"/>
</dbReference>
<evidence type="ECO:0000256" key="1">
    <source>
        <dbReference type="ARBA" id="ARBA00023125"/>
    </source>
</evidence>
<dbReference type="STRING" id="409849.ENSPMGP00000008772"/>
<dbReference type="AlphaFoldDB" id="A0A3B3ZVM8"/>
<evidence type="ECO:0000313" key="5">
    <source>
        <dbReference type="Ensembl" id="ENSPMGP00000008772.1"/>
    </source>
</evidence>
<dbReference type="InterPro" id="IPR036388">
    <property type="entry name" value="WH-like_DNA-bd_sf"/>
</dbReference>
<keyword evidence="2" id="KW-0539">Nucleus</keyword>
<dbReference type="CDD" id="cd00073">
    <property type="entry name" value="H15"/>
    <property type="match status" value="1"/>
</dbReference>
<reference evidence="5" key="1">
    <citation type="submission" date="2025-08" db="UniProtKB">
        <authorList>
            <consortium name="Ensembl"/>
        </authorList>
    </citation>
    <scope>IDENTIFICATION</scope>
</reference>
<feature type="compositionally biased region" description="Gly residues" evidence="3">
    <location>
        <begin position="163"/>
        <end position="175"/>
    </location>
</feature>
<dbReference type="Gene3D" id="1.10.10.10">
    <property type="entry name" value="Winged helix-like DNA-binding domain superfamily/Winged helix DNA-binding domain"/>
    <property type="match status" value="1"/>
</dbReference>
<dbReference type="GO" id="GO:0000786">
    <property type="term" value="C:nucleosome"/>
    <property type="evidence" value="ECO:0007669"/>
    <property type="project" value="InterPro"/>
</dbReference>
<feature type="region of interest" description="Disordered" evidence="3">
    <location>
        <begin position="1"/>
        <end position="30"/>
    </location>
</feature>
<keyword evidence="6" id="KW-1185">Reference proteome</keyword>
<keyword evidence="2" id="KW-0158">Chromosome</keyword>
<dbReference type="GO" id="GO:0030527">
    <property type="term" value="F:structural constituent of chromatin"/>
    <property type="evidence" value="ECO:0007669"/>
    <property type="project" value="InterPro"/>
</dbReference>
<comment type="similarity">
    <text evidence="2">Belongs to the histone H1/H5 family.</text>
</comment>
<sequence>MAETAPAPAPAPAKAKAPKKKAAAKKKDGPNLQKLIIAEITASKERKGVSVAALKKALAAKGVDVTKANKRINTTLKKMVTSGAVSQTKGTGASGSFKLAKTEAKCQEASPLQARDRGSEGDPPLRSPHRAAHPQTALPASGQGDRPGLQNRPAFPELRRHGSAGGQRGLPGGSV</sequence>
<dbReference type="Proteomes" id="UP000261520">
    <property type="component" value="Unplaced"/>
</dbReference>
<protein>
    <recommendedName>
        <fullName evidence="4">H15 domain-containing protein</fullName>
    </recommendedName>
</protein>
<organism evidence="5 6">
    <name type="scientific">Periophthalmus magnuspinnatus</name>
    <dbReference type="NCBI Taxonomy" id="409849"/>
    <lineage>
        <taxon>Eukaryota</taxon>
        <taxon>Metazoa</taxon>
        <taxon>Chordata</taxon>
        <taxon>Craniata</taxon>
        <taxon>Vertebrata</taxon>
        <taxon>Euteleostomi</taxon>
        <taxon>Actinopterygii</taxon>
        <taxon>Neopterygii</taxon>
        <taxon>Teleostei</taxon>
        <taxon>Neoteleostei</taxon>
        <taxon>Acanthomorphata</taxon>
        <taxon>Gobiaria</taxon>
        <taxon>Gobiiformes</taxon>
        <taxon>Gobioidei</taxon>
        <taxon>Gobiidae</taxon>
        <taxon>Oxudercinae</taxon>
        <taxon>Periophthalmus</taxon>
    </lineage>
</organism>
<accession>A0A3B3ZVM8</accession>
<keyword evidence="1 2" id="KW-0238">DNA-binding</keyword>
<dbReference type="GO" id="GO:0003677">
    <property type="term" value="F:DNA binding"/>
    <property type="evidence" value="ECO:0007669"/>
    <property type="project" value="UniProtKB-KW"/>
</dbReference>
<dbReference type="SUPFAM" id="SSF46785">
    <property type="entry name" value="Winged helix' DNA-binding domain"/>
    <property type="match status" value="1"/>
</dbReference>
<dbReference type="GO" id="GO:0005634">
    <property type="term" value="C:nucleus"/>
    <property type="evidence" value="ECO:0007669"/>
    <property type="project" value="UniProtKB-SubCell"/>
</dbReference>
<dbReference type="Pfam" id="PF00538">
    <property type="entry name" value="Linker_histone"/>
    <property type="match status" value="1"/>
</dbReference>
<name>A0A3B3ZVM8_9GOBI</name>
<comment type="subcellular location">
    <subcellularLocation>
        <location evidence="2">Nucleus</location>
    </subcellularLocation>
</comment>
<dbReference type="SMART" id="SM00526">
    <property type="entry name" value="H15"/>
    <property type="match status" value="1"/>
</dbReference>
<evidence type="ECO:0000256" key="3">
    <source>
        <dbReference type="SAM" id="MobiDB-lite"/>
    </source>
</evidence>
<proteinExistence type="inferred from homology"/>
<feature type="region of interest" description="Disordered" evidence="3">
    <location>
        <begin position="102"/>
        <end position="175"/>
    </location>
</feature>
<dbReference type="InterPro" id="IPR005819">
    <property type="entry name" value="H1/H5"/>
</dbReference>
<reference evidence="5" key="2">
    <citation type="submission" date="2025-09" db="UniProtKB">
        <authorList>
            <consortium name="Ensembl"/>
        </authorList>
    </citation>
    <scope>IDENTIFICATION</scope>
</reference>
<dbReference type="InterPro" id="IPR005818">
    <property type="entry name" value="Histone_H1/H5_H15"/>
</dbReference>
<evidence type="ECO:0000313" key="6">
    <source>
        <dbReference type="Proteomes" id="UP000261520"/>
    </source>
</evidence>
<dbReference type="PROSITE" id="PS51504">
    <property type="entry name" value="H15"/>
    <property type="match status" value="1"/>
</dbReference>